<protein>
    <submittedName>
        <fullName evidence="2">Uncharacterized protein</fullName>
    </submittedName>
</protein>
<dbReference type="EMBL" id="CABVGP010000003">
    <property type="protein sequence ID" value="VVJ22759.1"/>
    <property type="molecule type" value="Genomic_DNA"/>
</dbReference>
<gene>
    <name evidence="2" type="ORF">AA23TX_07673</name>
</gene>
<feature type="compositionally biased region" description="Basic and acidic residues" evidence="1">
    <location>
        <begin position="1"/>
        <end position="10"/>
    </location>
</feature>
<accession>A0A6I8LZ53</accession>
<dbReference type="Proteomes" id="UP000399805">
    <property type="component" value="Unassembled WGS sequence"/>
</dbReference>
<reference evidence="2 3" key="1">
    <citation type="submission" date="2019-09" db="EMBL/GenBank/DDBJ databases">
        <authorList>
            <person name="Leyn A S."/>
        </authorList>
    </citation>
    <scope>NUCLEOTIDE SEQUENCE [LARGE SCALE GENOMIC DNA]</scope>
    <source>
        <strain evidence="2">AA231_1</strain>
    </source>
</reference>
<sequence>MGTRTGDRGRAGTLPSETMPIMSTIARREIGVQRIPAAEGVCWICGRPAVSGERLPGRRPRVRLLCWQHDQAVINPPGDLTAHGR</sequence>
<evidence type="ECO:0000313" key="3">
    <source>
        <dbReference type="Proteomes" id="UP000399805"/>
    </source>
</evidence>
<dbReference type="AlphaFoldDB" id="A0A6I8LZ53"/>
<evidence type="ECO:0000313" key="2">
    <source>
        <dbReference type="EMBL" id="VVJ22759.1"/>
    </source>
</evidence>
<organism evidence="2 3">
    <name type="scientific">Amycolatopsis camponoti</name>
    <dbReference type="NCBI Taxonomy" id="2606593"/>
    <lineage>
        <taxon>Bacteria</taxon>
        <taxon>Bacillati</taxon>
        <taxon>Actinomycetota</taxon>
        <taxon>Actinomycetes</taxon>
        <taxon>Pseudonocardiales</taxon>
        <taxon>Pseudonocardiaceae</taxon>
        <taxon>Amycolatopsis</taxon>
    </lineage>
</organism>
<name>A0A6I8LZ53_9PSEU</name>
<feature type="region of interest" description="Disordered" evidence="1">
    <location>
        <begin position="1"/>
        <end position="20"/>
    </location>
</feature>
<evidence type="ECO:0000256" key="1">
    <source>
        <dbReference type="SAM" id="MobiDB-lite"/>
    </source>
</evidence>
<keyword evidence="3" id="KW-1185">Reference proteome</keyword>
<proteinExistence type="predicted"/>